<reference evidence="5 6" key="1">
    <citation type="submission" date="2021-05" db="EMBL/GenBank/DDBJ databases">
        <title>Novel Bacillus species.</title>
        <authorList>
            <person name="Liu G."/>
        </authorList>
    </citation>
    <scope>NUCLEOTIDE SEQUENCE [LARGE SCALE GENOMIC DNA]</scope>
    <source>
        <strain evidence="5 6">FJAT-49682</strain>
    </source>
</reference>
<proteinExistence type="inferred from homology"/>
<dbReference type="PRINTS" id="PR00111">
    <property type="entry name" value="ABHYDROLASE"/>
</dbReference>
<comment type="similarity">
    <text evidence="3">Belongs to the AB hydrolase superfamily. MenH family.</text>
</comment>
<dbReference type="NCBIfam" id="TIGR03695">
    <property type="entry name" value="menH_SHCHC"/>
    <property type="match status" value="1"/>
</dbReference>
<dbReference type="EMBL" id="JAGYPN010000001">
    <property type="protein sequence ID" value="MBS4222848.1"/>
    <property type="molecule type" value="Genomic_DNA"/>
</dbReference>
<dbReference type="GO" id="GO:0009234">
    <property type="term" value="P:menaquinone biosynthetic process"/>
    <property type="evidence" value="ECO:0007669"/>
    <property type="project" value="UniProtKB-UniRule"/>
</dbReference>
<dbReference type="AlphaFoldDB" id="A0A942UQ85"/>
<protein>
    <recommendedName>
        <fullName evidence="3">Putative 2-succinyl-6-hydroxy-2,4-cyclohexadiene-1-carboxylate synthase</fullName>
        <shortName evidence="3">SHCHC synthase</shortName>
        <ecNumber evidence="3">4.2.99.20</ecNumber>
    </recommendedName>
</protein>
<dbReference type="Pfam" id="PF00561">
    <property type="entry name" value="Abhydrolase_1"/>
    <property type="match status" value="1"/>
</dbReference>
<comment type="catalytic activity">
    <reaction evidence="3">
        <text>5-enolpyruvoyl-6-hydroxy-2-succinyl-cyclohex-3-ene-1-carboxylate = (1R,6R)-6-hydroxy-2-succinyl-cyclohexa-2,4-diene-1-carboxylate + pyruvate</text>
        <dbReference type="Rhea" id="RHEA:25597"/>
        <dbReference type="ChEBI" id="CHEBI:15361"/>
        <dbReference type="ChEBI" id="CHEBI:58689"/>
        <dbReference type="ChEBI" id="CHEBI:58818"/>
        <dbReference type="EC" id="4.2.99.20"/>
    </reaction>
</comment>
<evidence type="ECO:0000256" key="3">
    <source>
        <dbReference type="HAMAP-Rule" id="MF_01660"/>
    </source>
</evidence>
<evidence type="ECO:0000313" key="6">
    <source>
        <dbReference type="Proteomes" id="UP000676456"/>
    </source>
</evidence>
<dbReference type="InterPro" id="IPR000073">
    <property type="entry name" value="AB_hydrolase_1"/>
</dbReference>
<keyword evidence="6" id="KW-1185">Reference proteome</keyword>
<comment type="pathway">
    <text evidence="3">Quinol/quinone metabolism; 1,4-dihydroxy-2-naphthoate biosynthesis; 1,4-dihydroxy-2-naphthoate from chorismate: step 3/7.</text>
</comment>
<feature type="domain" description="AB hydrolase-1" evidence="4">
    <location>
        <begin position="20"/>
        <end position="253"/>
    </location>
</feature>
<dbReference type="SUPFAM" id="SSF53474">
    <property type="entry name" value="alpha/beta-Hydrolases"/>
    <property type="match status" value="1"/>
</dbReference>
<dbReference type="PANTHER" id="PTHR42916:SF1">
    <property type="entry name" value="PROTEIN PHYLLO, CHLOROPLASTIC"/>
    <property type="match status" value="1"/>
</dbReference>
<evidence type="ECO:0000256" key="2">
    <source>
        <dbReference type="ARBA" id="ARBA00023239"/>
    </source>
</evidence>
<evidence type="ECO:0000256" key="1">
    <source>
        <dbReference type="ARBA" id="ARBA00022428"/>
    </source>
</evidence>
<name>A0A942UQ85_9BACI</name>
<keyword evidence="1 3" id="KW-0474">Menaquinone biosynthesis</keyword>
<evidence type="ECO:0000313" key="5">
    <source>
        <dbReference type="EMBL" id="MBS4222848.1"/>
    </source>
</evidence>
<keyword evidence="2 3" id="KW-0456">Lyase</keyword>
<dbReference type="Proteomes" id="UP000676456">
    <property type="component" value="Unassembled WGS sequence"/>
</dbReference>
<dbReference type="HAMAP" id="MF_01660">
    <property type="entry name" value="MenH"/>
    <property type="match status" value="1"/>
</dbReference>
<dbReference type="GO" id="GO:0070205">
    <property type="term" value="F:2-succinyl-6-hydroxy-2,4-cyclohexadiene-1-carboxylate synthase activity"/>
    <property type="evidence" value="ECO:0007669"/>
    <property type="project" value="UniProtKB-UniRule"/>
</dbReference>
<organism evidence="5 6">
    <name type="scientific">Lederbergia citrea</name>
    <dbReference type="NCBI Taxonomy" id="2833581"/>
    <lineage>
        <taxon>Bacteria</taxon>
        <taxon>Bacillati</taxon>
        <taxon>Bacillota</taxon>
        <taxon>Bacilli</taxon>
        <taxon>Bacillales</taxon>
        <taxon>Bacillaceae</taxon>
        <taxon>Lederbergia</taxon>
    </lineage>
</organism>
<comment type="pathway">
    <text evidence="3">Quinol/quinone metabolism; menaquinone biosynthesis.</text>
</comment>
<comment type="caution">
    <text evidence="5">The sequence shown here is derived from an EMBL/GenBank/DDBJ whole genome shotgun (WGS) entry which is preliminary data.</text>
</comment>
<gene>
    <name evidence="3 5" type="primary">menH</name>
    <name evidence="5" type="ORF">KHA91_08740</name>
</gene>
<comment type="subunit">
    <text evidence="3">Monomer.</text>
</comment>
<dbReference type="PANTHER" id="PTHR42916">
    <property type="entry name" value="2-SUCCINYL-5-ENOLPYRUVYL-6-HYDROXY-3-CYCLOHEXENE-1-CARBOXYLATE SYNTHASE"/>
    <property type="match status" value="1"/>
</dbReference>
<accession>A0A942UQ85</accession>
<evidence type="ECO:0000259" key="4">
    <source>
        <dbReference type="Pfam" id="PF00561"/>
    </source>
</evidence>
<dbReference type="EC" id="4.2.99.20" evidence="3"/>
<dbReference type="InterPro" id="IPR022485">
    <property type="entry name" value="SHCHC_synthase_MenH"/>
</dbReference>
<dbReference type="Gene3D" id="3.40.50.1820">
    <property type="entry name" value="alpha/beta hydrolase"/>
    <property type="match status" value="1"/>
</dbReference>
<comment type="function">
    <text evidence="3">Catalyzes a proton abstraction reaction that results in 2,5-elimination of pyruvate from 2-succinyl-5-enolpyruvyl-6-hydroxy-3-cyclohexene-1-carboxylate (SEPHCHC) and the formation of 2-succinyl-6-hydroxy-2,4-cyclohexadiene-1-carboxylate (SHCHC).</text>
</comment>
<dbReference type="RefSeq" id="WP_213097760.1">
    <property type="nucleotide sequence ID" value="NZ_JAGYPN010000001.1"/>
</dbReference>
<dbReference type="InterPro" id="IPR029058">
    <property type="entry name" value="AB_hydrolase_fold"/>
</dbReference>
<sequence length="272" mass="30484">MLINVDGVEYYVEIKGEGEPLVFLHGFTGDSTTWEKVSLLLSSSFQIIAIDIIGHGKTESPMDISKYTMSNVSSDIIAILNKLKINKAHILGYSMGGRLALSFAMLYPERILSLVLESASPGLKTAEERRARVQQDEKLANMILDKGIEEFVNYWGQIPLFNSQERLPKSILSEIRIKRLSNNPLGLVNSLRGMGTGSQTAWWDHLQNLHMPVLLLCGELDVKFCDIAHEMKSLIPHAKLVEFNGVGHAIHVEDRIKFGTIVRKQLLKQNFA</sequence>